<proteinExistence type="predicted"/>
<keyword evidence="3" id="KW-1185">Reference proteome</keyword>
<evidence type="ECO:0008006" key="4">
    <source>
        <dbReference type="Google" id="ProtNLM"/>
    </source>
</evidence>
<evidence type="ECO:0000256" key="1">
    <source>
        <dbReference type="SAM" id="SignalP"/>
    </source>
</evidence>
<reference evidence="2 3" key="1">
    <citation type="submission" date="2017-11" db="EMBL/GenBank/DDBJ databases">
        <title>Reclassification of Bisgaard taxon 5 as Caviibacterium pharyngocola gen. nov., sp. nov.</title>
        <authorList>
            <person name="Christensen H."/>
        </authorList>
    </citation>
    <scope>NUCLEOTIDE SEQUENCE [LARGE SCALE GENOMIC DNA]</scope>
    <source>
        <strain evidence="2 3">7_3</strain>
    </source>
</reference>
<protein>
    <recommendedName>
        <fullName evidence="4">Inhibitor I9 domain-containing protein</fullName>
    </recommendedName>
</protein>
<evidence type="ECO:0000313" key="3">
    <source>
        <dbReference type="Proteomes" id="UP000230282"/>
    </source>
</evidence>
<organism evidence="2 3">
    <name type="scientific">Caviibacterium pharyngocola</name>
    <dbReference type="NCBI Taxonomy" id="28159"/>
    <lineage>
        <taxon>Bacteria</taxon>
        <taxon>Pseudomonadati</taxon>
        <taxon>Pseudomonadota</taxon>
        <taxon>Gammaproteobacteria</taxon>
        <taxon>Pasteurellales</taxon>
        <taxon>Pasteurellaceae</taxon>
        <taxon>Caviibacterium</taxon>
    </lineage>
</organism>
<name>A0A2M8RSM1_9PAST</name>
<accession>A0A2M8RSM1</accession>
<comment type="caution">
    <text evidence="2">The sequence shown here is derived from an EMBL/GenBank/DDBJ whole genome shotgun (WGS) entry which is preliminary data.</text>
</comment>
<feature type="chain" id="PRO_5014734477" description="Inhibitor I9 domain-containing protein" evidence="1">
    <location>
        <begin position="19"/>
        <end position="120"/>
    </location>
</feature>
<dbReference type="AlphaFoldDB" id="A0A2M8RSM1"/>
<dbReference type="Proteomes" id="UP000230282">
    <property type="component" value="Unassembled WGS sequence"/>
</dbReference>
<evidence type="ECO:0000313" key="2">
    <source>
        <dbReference type="EMBL" id="PJG81886.1"/>
    </source>
</evidence>
<sequence>MRFFFLLFIGLFSLNLTACNETRHPNTENESSRTLIIFYDPTKTDAKELISQSQRLHTTLVYQYQNFNAIAVNVPPAQDMEETKARFEALPSVLQVNEDQKLSYIKTLLLHKKRGRNFAL</sequence>
<feature type="signal peptide" evidence="1">
    <location>
        <begin position="1"/>
        <end position="18"/>
    </location>
</feature>
<dbReference type="RefSeq" id="WP_100297754.1">
    <property type="nucleotide sequence ID" value="NZ_PHGZ01000042.1"/>
</dbReference>
<gene>
    <name evidence="2" type="ORF">CVP04_12115</name>
</gene>
<dbReference type="OrthoDB" id="8613890at2"/>
<dbReference type="EMBL" id="PHGZ01000042">
    <property type="protein sequence ID" value="PJG81886.1"/>
    <property type="molecule type" value="Genomic_DNA"/>
</dbReference>
<keyword evidence="1" id="KW-0732">Signal</keyword>